<dbReference type="AlphaFoldDB" id="A0AAE0GH12"/>
<gene>
    <name evidence="2" type="ORF">CYMTET_14143</name>
</gene>
<comment type="caution">
    <text evidence="2">The sequence shown here is derived from an EMBL/GenBank/DDBJ whole genome shotgun (WGS) entry which is preliminary data.</text>
</comment>
<keyword evidence="3" id="KW-1185">Reference proteome</keyword>
<name>A0AAE0GH12_9CHLO</name>
<dbReference type="Proteomes" id="UP001190700">
    <property type="component" value="Unassembled WGS sequence"/>
</dbReference>
<feature type="region of interest" description="Disordered" evidence="1">
    <location>
        <begin position="170"/>
        <end position="195"/>
    </location>
</feature>
<sequence length="219" mass="23546">MLLQFDLHYRTATLLLSCSAVQKCDNVLRLNVETLDLREFSSPNSPEKRYQRAISCVHNDFIDDVELAGATSGGATAGGARIGGAWSHFGSAACAQTGGVQNSTSRRRAAASISPVHTPVYVCDEYLAASDVRGQSAAFIDNVTELVGDHYYFITDDVATVHNYFAELRDSPSTPTDSSDESDFEPSVTVLGTGLPSAADIRRELTQIESARQRAPIGP</sequence>
<protein>
    <submittedName>
        <fullName evidence="2">Uncharacterized protein</fullName>
    </submittedName>
</protein>
<accession>A0AAE0GH12</accession>
<evidence type="ECO:0000313" key="2">
    <source>
        <dbReference type="EMBL" id="KAK3277882.1"/>
    </source>
</evidence>
<evidence type="ECO:0000256" key="1">
    <source>
        <dbReference type="SAM" id="MobiDB-lite"/>
    </source>
</evidence>
<proteinExistence type="predicted"/>
<reference evidence="2 3" key="1">
    <citation type="journal article" date="2015" name="Genome Biol. Evol.">
        <title>Comparative Genomics of a Bacterivorous Green Alga Reveals Evolutionary Causalities and Consequences of Phago-Mixotrophic Mode of Nutrition.</title>
        <authorList>
            <person name="Burns J.A."/>
            <person name="Paasch A."/>
            <person name="Narechania A."/>
            <person name="Kim E."/>
        </authorList>
    </citation>
    <scope>NUCLEOTIDE SEQUENCE [LARGE SCALE GENOMIC DNA]</scope>
    <source>
        <strain evidence="2 3">PLY_AMNH</strain>
    </source>
</reference>
<organism evidence="2 3">
    <name type="scientific">Cymbomonas tetramitiformis</name>
    <dbReference type="NCBI Taxonomy" id="36881"/>
    <lineage>
        <taxon>Eukaryota</taxon>
        <taxon>Viridiplantae</taxon>
        <taxon>Chlorophyta</taxon>
        <taxon>Pyramimonadophyceae</taxon>
        <taxon>Pyramimonadales</taxon>
        <taxon>Pyramimonadaceae</taxon>
        <taxon>Cymbomonas</taxon>
    </lineage>
</organism>
<evidence type="ECO:0000313" key="3">
    <source>
        <dbReference type="Proteomes" id="UP001190700"/>
    </source>
</evidence>
<dbReference type="EMBL" id="LGRX02005806">
    <property type="protein sequence ID" value="KAK3277882.1"/>
    <property type="molecule type" value="Genomic_DNA"/>
</dbReference>